<dbReference type="InterPro" id="IPR011649">
    <property type="entry name" value="KaiB_domain"/>
</dbReference>
<dbReference type="Proteomes" id="UP000248857">
    <property type="component" value="Unassembled WGS sequence"/>
</dbReference>
<evidence type="ECO:0000313" key="2">
    <source>
        <dbReference type="EMBL" id="PZD74412.1"/>
    </source>
</evidence>
<dbReference type="OrthoDB" id="5458519at2"/>
<dbReference type="InterPro" id="IPR036249">
    <property type="entry name" value="Thioredoxin-like_sf"/>
</dbReference>
<dbReference type="SMART" id="SM01248">
    <property type="entry name" value="KaiB"/>
    <property type="match status" value="1"/>
</dbReference>
<comment type="caution">
    <text evidence="2">The sequence shown here is derived from an EMBL/GenBank/DDBJ whole genome shotgun (WGS) entry which is preliminary data.</text>
</comment>
<evidence type="ECO:0000259" key="1">
    <source>
        <dbReference type="SMART" id="SM01248"/>
    </source>
</evidence>
<dbReference type="AlphaFoldDB" id="A0A2W1JVC4"/>
<proteinExistence type="predicted"/>
<reference evidence="2 3" key="1">
    <citation type="journal article" date="2018" name="Sci. Rep.">
        <title>A novel species of the marine cyanobacterium Acaryochloris with a unique pigment content and lifestyle.</title>
        <authorList>
            <person name="Partensky F."/>
            <person name="Six C."/>
            <person name="Ratin M."/>
            <person name="Garczarek L."/>
            <person name="Vaulot D."/>
            <person name="Probert I."/>
            <person name="Calteau A."/>
            <person name="Gourvil P."/>
            <person name="Marie D."/>
            <person name="Grebert T."/>
            <person name="Bouchier C."/>
            <person name="Le Panse S."/>
            <person name="Gachenot M."/>
            <person name="Rodriguez F."/>
            <person name="Garrido J.L."/>
        </authorList>
    </citation>
    <scope>NUCLEOTIDE SEQUENCE [LARGE SCALE GENOMIC DNA]</scope>
    <source>
        <strain evidence="2 3">RCC1774</strain>
    </source>
</reference>
<sequence>MSKILLTLYITGRTPKGERAIANLSQICDSQFPDQYQIKIIDVLEQPYLAEQEKILVTPTLIKQLPPPLRRLIGDLSDQEQVLVGLNVHPQ</sequence>
<name>A0A2W1JVC4_9CYAN</name>
<dbReference type="GO" id="GO:0048511">
    <property type="term" value="P:rhythmic process"/>
    <property type="evidence" value="ECO:0007669"/>
    <property type="project" value="InterPro"/>
</dbReference>
<protein>
    <submittedName>
        <fullName evidence="2">Circadian clock protein KaiB</fullName>
    </submittedName>
</protein>
<keyword evidence="3" id="KW-1185">Reference proteome</keyword>
<dbReference type="RefSeq" id="WP_110985309.1">
    <property type="nucleotide sequence ID" value="NZ_CAWNWM010000003.1"/>
</dbReference>
<feature type="domain" description="KaiB" evidence="1">
    <location>
        <begin position="7"/>
        <end position="88"/>
    </location>
</feature>
<dbReference type="SUPFAM" id="SSF52833">
    <property type="entry name" value="Thioredoxin-like"/>
    <property type="match status" value="1"/>
</dbReference>
<dbReference type="PANTHER" id="PTHR41709">
    <property type="entry name" value="KAIB-LIKE PROTEIN 1"/>
    <property type="match status" value="1"/>
</dbReference>
<dbReference type="Pfam" id="PF07689">
    <property type="entry name" value="KaiB"/>
    <property type="match status" value="1"/>
</dbReference>
<dbReference type="InterPro" id="IPR039022">
    <property type="entry name" value="KaiB-like"/>
</dbReference>
<accession>A0A2W1JVC4</accession>
<dbReference type="CDD" id="cd02978">
    <property type="entry name" value="KaiB_like"/>
    <property type="match status" value="1"/>
</dbReference>
<evidence type="ECO:0000313" key="3">
    <source>
        <dbReference type="Proteomes" id="UP000248857"/>
    </source>
</evidence>
<dbReference type="PANTHER" id="PTHR41709:SF2">
    <property type="entry name" value="CIRCADIAN CLOCK PROTEIN KAIB2"/>
    <property type="match status" value="1"/>
</dbReference>
<gene>
    <name evidence="2" type="primary">kaiB_2</name>
    <name evidence="2" type="ORF">C1752_01343</name>
</gene>
<dbReference type="EMBL" id="PQWO01000003">
    <property type="protein sequence ID" value="PZD74412.1"/>
    <property type="molecule type" value="Genomic_DNA"/>
</dbReference>
<dbReference type="Gene3D" id="3.40.30.10">
    <property type="entry name" value="Glutaredoxin"/>
    <property type="match status" value="1"/>
</dbReference>
<organism evidence="2 3">
    <name type="scientific">Acaryochloris thomasi RCC1774</name>
    <dbReference type="NCBI Taxonomy" id="1764569"/>
    <lineage>
        <taxon>Bacteria</taxon>
        <taxon>Bacillati</taxon>
        <taxon>Cyanobacteriota</taxon>
        <taxon>Cyanophyceae</taxon>
        <taxon>Acaryochloridales</taxon>
        <taxon>Acaryochloridaceae</taxon>
        <taxon>Acaryochloris</taxon>
        <taxon>Acaryochloris thomasi</taxon>
    </lineage>
</organism>